<evidence type="ECO:0000259" key="8">
    <source>
        <dbReference type="Pfam" id="PF12734"/>
    </source>
</evidence>
<dbReference type="Gramene" id="Tc06v2_t006660.1">
    <property type="protein sequence ID" value="Tc06v2_p006660.1"/>
    <property type="gene ID" value="Tc06v2_g006660"/>
</dbReference>
<dbReference type="PANTHER" id="PTHR35470:SF6">
    <property type="entry name" value="PROTEIN CYSTEINE-RICH TRANSMEMBRANE MODULE 2"/>
    <property type="match status" value="1"/>
</dbReference>
<evidence type="ECO:0000256" key="1">
    <source>
        <dbReference type="ARBA" id="ARBA00004162"/>
    </source>
</evidence>
<accession>A0AB32UZM3</accession>
<evidence type="ECO:0000256" key="4">
    <source>
        <dbReference type="ARBA" id="ARBA00022723"/>
    </source>
</evidence>
<comment type="subcellular location">
    <subcellularLocation>
        <location evidence="1">Cell membrane</location>
        <topology evidence="1">Single-pass membrane protein</topology>
    </subcellularLocation>
</comment>
<gene>
    <name evidence="10" type="primary">LOC18595853</name>
</gene>
<dbReference type="GO" id="GO:0046872">
    <property type="term" value="F:metal ion binding"/>
    <property type="evidence" value="ECO:0007669"/>
    <property type="project" value="UniProtKB-KW"/>
</dbReference>
<dbReference type="GO" id="GO:0010038">
    <property type="term" value="P:response to metal ion"/>
    <property type="evidence" value="ECO:0007669"/>
    <property type="project" value="UniProtKB-ARBA"/>
</dbReference>
<sequence length="54" mass="6133">MDAPPQQQISYYDHVNKRHDDKGFLYACLFALCCCCCCHEACECCVENTCCCCP</sequence>
<organism evidence="9 10">
    <name type="scientific">Theobroma cacao</name>
    <name type="common">Cacao</name>
    <name type="synonym">Cocoa</name>
    <dbReference type="NCBI Taxonomy" id="3641"/>
    <lineage>
        <taxon>Eukaryota</taxon>
        <taxon>Viridiplantae</taxon>
        <taxon>Streptophyta</taxon>
        <taxon>Embryophyta</taxon>
        <taxon>Tracheophyta</taxon>
        <taxon>Spermatophyta</taxon>
        <taxon>Magnoliopsida</taxon>
        <taxon>eudicotyledons</taxon>
        <taxon>Gunneridae</taxon>
        <taxon>Pentapetalae</taxon>
        <taxon>rosids</taxon>
        <taxon>malvids</taxon>
        <taxon>Malvales</taxon>
        <taxon>Malvaceae</taxon>
        <taxon>Byttnerioideae</taxon>
        <taxon>Theobroma</taxon>
    </lineage>
</organism>
<keyword evidence="3" id="KW-0812">Transmembrane</keyword>
<dbReference type="Proteomes" id="UP000694886">
    <property type="component" value="Chromosome 6"/>
</dbReference>
<evidence type="ECO:0000256" key="3">
    <source>
        <dbReference type="ARBA" id="ARBA00022692"/>
    </source>
</evidence>
<dbReference type="RefSeq" id="XP_007024031.2">
    <property type="nucleotide sequence ID" value="XM_007023969.2"/>
</dbReference>
<dbReference type="AlphaFoldDB" id="A0AB32UZM3"/>
<evidence type="ECO:0000256" key="7">
    <source>
        <dbReference type="ARBA" id="ARBA00023136"/>
    </source>
</evidence>
<reference evidence="9" key="1">
    <citation type="journal article" date="1997" name="Nucleic Acids Res.">
        <title>tRNAscan-SE: a program for improved detection of transfer RNA genes in genomic sequence.</title>
        <authorList>
            <person name="Lowe T.M."/>
            <person name="Eddy S.R."/>
        </authorList>
    </citation>
    <scope>NUCLEOTIDE SEQUENCE [LARGE SCALE GENOMIC DNA]</scope>
    <source>
        <strain evidence="9">r\B97-61/B2</strain>
    </source>
</reference>
<reference evidence="10" key="2">
    <citation type="submission" date="2025-08" db="UniProtKB">
        <authorList>
            <consortium name="RefSeq"/>
        </authorList>
    </citation>
    <scope>IDENTIFICATION</scope>
</reference>
<keyword evidence="6" id="KW-0346">Stress response</keyword>
<evidence type="ECO:0000313" key="10">
    <source>
        <dbReference type="RefSeq" id="XP_007024031.2"/>
    </source>
</evidence>
<keyword evidence="5" id="KW-1133">Transmembrane helix</keyword>
<dbReference type="KEGG" id="tcc:18595853"/>
<proteinExistence type="inferred from homology"/>
<feature type="domain" description="Cysteine-rich transmembrane" evidence="8">
    <location>
        <begin position="10"/>
        <end position="42"/>
    </location>
</feature>
<evidence type="ECO:0000256" key="6">
    <source>
        <dbReference type="ARBA" id="ARBA00023016"/>
    </source>
</evidence>
<dbReference type="PANTHER" id="PTHR35470">
    <property type="entry name" value="CADMIUM TOLERANT 3"/>
    <property type="match status" value="1"/>
</dbReference>
<evidence type="ECO:0000256" key="2">
    <source>
        <dbReference type="ARBA" id="ARBA00009444"/>
    </source>
</evidence>
<keyword evidence="4" id="KW-0479">Metal-binding</keyword>
<keyword evidence="7" id="KW-0472">Membrane</keyword>
<protein>
    <submittedName>
        <fullName evidence="10">Uncharacterized protein LOC18595853</fullName>
    </submittedName>
</protein>
<evidence type="ECO:0000313" key="9">
    <source>
        <dbReference type="Proteomes" id="UP000694886"/>
    </source>
</evidence>
<comment type="similarity">
    <text evidence="2">Belongs to the CYSTM1 family.</text>
</comment>
<dbReference type="GeneID" id="18595853"/>
<name>A0AB32UZM3_THECC</name>
<dbReference type="Pfam" id="PF12734">
    <property type="entry name" value="CYSTM"/>
    <property type="match status" value="1"/>
</dbReference>
<dbReference type="InterPro" id="IPR028144">
    <property type="entry name" value="CYSTM_dom"/>
</dbReference>
<dbReference type="GO" id="GO:0005886">
    <property type="term" value="C:plasma membrane"/>
    <property type="evidence" value="ECO:0007669"/>
    <property type="project" value="UniProtKB-SubCell"/>
</dbReference>
<evidence type="ECO:0000256" key="5">
    <source>
        <dbReference type="ARBA" id="ARBA00022989"/>
    </source>
</evidence>
<dbReference type="InterPro" id="IPR051671">
    <property type="entry name" value="CYSTM1_HM_Tolerance"/>
</dbReference>